<gene>
    <name evidence="2" type="ORF">FN924_13625</name>
</gene>
<evidence type="ECO:0000313" key="2">
    <source>
        <dbReference type="EMBL" id="QDP41138.1"/>
    </source>
</evidence>
<dbReference type="EMBL" id="CP041666">
    <property type="protein sequence ID" value="QDP41138.1"/>
    <property type="molecule type" value="Genomic_DNA"/>
</dbReference>
<name>A0A516KIB6_9BACI</name>
<evidence type="ECO:0000256" key="1">
    <source>
        <dbReference type="SAM" id="Phobius"/>
    </source>
</evidence>
<protein>
    <submittedName>
        <fullName evidence="2">Uncharacterized protein</fullName>
    </submittedName>
</protein>
<proteinExistence type="predicted"/>
<organism evidence="2 3">
    <name type="scientific">Radiobacillus deserti</name>
    <dbReference type="NCBI Taxonomy" id="2594883"/>
    <lineage>
        <taxon>Bacteria</taxon>
        <taxon>Bacillati</taxon>
        <taxon>Bacillota</taxon>
        <taxon>Bacilli</taxon>
        <taxon>Bacillales</taxon>
        <taxon>Bacillaceae</taxon>
        <taxon>Radiobacillus</taxon>
    </lineage>
</organism>
<accession>A0A516KIB6</accession>
<reference evidence="2 3" key="1">
    <citation type="submission" date="2019-07" db="EMBL/GenBank/DDBJ databases">
        <authorList>
            <person name="Li J."/>
        </authorList>
    </citation>
    <scope>NUCLEOTIDE SEQUENCE [LARGE SCALE GENOMIC DNA]</scope>
    <source>
        <strain evidence="2 3">TKL69</strain>
    </source>
</reference>
<sequence length="62" mass="6732">MDNLSYNFNQLSGRLGDIADRISSESTDISEEISSLTSALNTTNYLLGALIFLVAVYTVISL</sequence>
<dbReference type="RefSeq" id="WP_143895376.1">
    <property type="nucleotide sequence ID" value="NZ_CP041666.1"/>
</dbReference>
<evidence type="ECO:0000313" key="3">
    <source>
        <dbReference type="Proteomes" id="UP000315215"/>
    </source>
</evidence>
<dbReference type="KEGG" id="aqt:FN924_13625"/>
<keyword evidence="1" id="KW-0472">Membrane</keyword>
<keyword evidence="1" id="KW-1133">Transmembrane helix</keyword>
<keyword evidence="3" id="KW-1185">Reference proteome</keyword>
<dbReference type="Proteomes" id="UP000315215">
    <property type="component" value="Chromosome"/>
</dbReference>
<keyword evidence="1" id="KW-0812">Transmembrane</keyword>
<feature type="transmembrane region" description="Helical" evidence="1">
    <location>
        <begin position="42"/>
        <end position="60"/>
    </location>
</feature>
<dbReference type="AlphaFoldDB" id="A0A516KIB6"/>